<dbReference type="PANTHER" id="PTHR48073:SF2">
    <property type="entry name" value="O-SUCCINYLBENZOATE SYNTHASE"/>
    <property type="match status" value="1"/>
</dbReference>
<dbReference type="Pfam" id="PF02746">
    <property type="entry name" value="MR_MLE_N"/>
    <property type="match status" value="1"/>
</dbReference>
<name>A0ABR5ARQ0_BACBA</name>
<dbReference type="InterPro" id="IPR034603">
    <property type="entry name" value="Dipeptide_epimerase"/>
</dbReference>
<organism evidence="7 8">
    <name type="scientific">Bacillus badius</name>
    <dbReference type="NCBI Taxonomy" id="1455"/>
    <lineage>
        <taxon>Bacteria</taxon>
        <taxon>Bacillati</taxon>
        <taxon>Bacillota</taxon>
        <taxon>Bacilli</taxon>
        <taxon>Bacillales</taxon>
        <taxon>Bacillaceae</taxon>
        <taxon>Pseudobacillus</taxon>
    </lineage>
</organism>
<dbReference type="EMBL" id="JXLP01000014">
    <property type="protein sequence ID" value="KIL77411.1"/>
    <property type="molecule type" value="Genomic_DNA"/>
</dbReference>
<dbReference type="Gene3D" id="3.20.20.120">
    <property type="entry name" value="Enolase-like C-terminal domain"/>
    <property type="match status" value="1"/>
</dbReference>
<gene>
    <name evidence="7" type="ORF">SD77_1397</name>
</gene>
<dbReference type="EC" id="5.1.1.-" evidence="5"/>
<evidence type="ECO:0000259" key="6">
    <source>
        <dbReference type="SMART" id="SM00922"/>
    </source>
</evidence>
<dbReference type="InterPro" id="IPR013342">
    <property type="entry name" value="Mandelate_racemase_C"/>
</dbReference>
<dbReference type="Pfam" id="PF13378">
    <property type="entry name" value="MR_MLE_C"/>
    <property type="match status" value="1"/>
</dbReference>
<dbReference type="InterPro" id="IPR029017">
    <property type="entry name" value="Enolase-like_N"/>
</dbReference>
<dbReference type="PROSITE" id="PS00908">
    <property type="entry name" value="MR_MLE_1"/>
    <property type="match status" value="1"/>
</dbReference>
<dbReference type="PANTHER" id="PTHR48073">
    <property type="entry name" value="O-SUCCINYLBENZOATE SYNTHASE-RELATED"/>
    <property type="match status" value="1"/>
</dbReference>
<proteinExistence type="inferred from homology"/>
<dbReference type="SUPFAM" id="SSF51604">
    <property type="entry name" value="Enolase C-terminal domain-like"/>
    <property type="match status" value="1"/>
</dbReference>
<evidence type="ECO:0000313" key="8">
    <source>
        <dbReference type="Proteomes" id="UP000031982"/>
    </source>
</evidence>
<keyword evidence="3 5" id="KW-0460">Magnesium</keyword>
<feature type="domain" description="Mandelate racemase/muconate lactonizing enzyme C-terminal" evidence="6">
    <location>
        <begin position="142"/>
        <end position="238"/>
    </location>
</feature>
<evidence type="ECO:0000256" key="5">
    <source>
        <dbReference type="RuleBase" id="RU366006"/>
    </source>
</evidence>
<evidence type="ECO:0000256" key="1">
    <source>
        <dbReference type="ARBA" id="ARBA00008031"/>
    </source>
</evidence>
<dbReference type="Gene3D" id="3.30.390.10">
    <property type="entry name" value="Enolase-like, N-terminal domain"/>
    <property type="match status" value="1"/>
</dbReference>
<dbReference type="SMART" id="SM00922">
    <property type="entry name" value="MR_MLE"/>
    <property type="match status" value="1"/>
</dbReference>
<dbReference type="SFLD" id="SFLDG00180">
    <property type="entry name" value="muconate_cycloisomerase"/>
    <property type="match status" value="1"/>
</dbReference>
<dbReference type="SUPFAM" id="SSF54826">
    <property type="entry name" value="Enolase N-terminal domain-like"/>
    <property type="match status" value="1"/>
</dbReference>
<dbReference type="SFLD" id="SFLDF00009">
    <property type="entry name" value="o-succinylbenzoate_synthase"/>
    <property type="match status" value="1"/>
</dbReference>
<reference evidence="7 8" key="1">
    <citation type="submission" date="2015-01" db="EMBL/GenBank/DDBJ databases">
        <title>Genome Assembly of Bacillus badius MTCC 1458.</title>
        <authorList>
            <person name="Verma A."/>
            <person name="Khatri I."/>
            <person name="Mual P."/>
            <person name="Subramanian S."/>
            <person name="Krishnamurthi S."/>
        </authorList>
    </citation>
    <scope>NUCLEOTIDE SEQUENCE [LARGE SCALE GENOMIC DNA]</scope>
    <source>
        <strain evidence="7 8">MTCC 1458</strain>
    </source>
</reference>
<evidence type="ECO:0000313" key="7">
    <source>
        <dbReference type="EMBL" id="KIL77411.1"/>
    </source>
</evidence>
<dbReference type="CDD" id="cd03319">
    <property type="entry name" value="L-Ala-DL-Glu_epimerase"/>
    <property type="match status" value="1"/>
</dbReference>
<protein>
    <recommendedName>
        <fullName evidence="5">Dipeptide epimerase</fullName>
        <ecNumber evidence="5">5.1.1.-</ecNumber>
    </recommendedName>
</protein>
<dbReference type="InterPro" id="IPR036849">
    <property type="entry name" value="Enolase-like_C_sf"/>
</dbReference>
<dbReference type="GeneID" id="92778130"/>
<dbReference type="InterPro" id="IPR013341">
    <property type="entry name" value="Mandelate_racemase_N_dom"/>
</dbReference>
<keyword evidence="2 5" id="KW-0479">Metal-binding</keyword>
<dbReference type="InterPro" id="IPR018110">
    <property type="entry name" value="Mandel_Rmase/mucon_lact_enz_CS"/>
</dbReference>
<comment type="cofactor">
    <cofactor evidence="5">
        <name>Mg(2+)</name>
        <dbReference type="ChEBI" id="CHEBI:18420"/>
    </cofactor>
    <text evidence="5">Binds 1 Mg(2+) ion per subunit.</text>
</comment>
<comment type="similarity">
    <text evidence="1 5">Belongs to the mandelate racemase/muconate lactonizing enzyme family.</text>
</comment>
<dbReference type="RefSeq" id="WP_041114111.1">
    <property type="nucleotide sequence ID" value="NZ_JARLVI010000017.1"/>
</dbReference>
<evidence type="ECO:0000256" key="3">
    <source>
        <dbReference type="ARBA" id="ARBA00022842"/>
    </source>
</evidence>
<keyword evidence="4 5" id="KW-0413">Isomerase</keyword>
<keyword evidence="8" id="KW-1185">Reference proteome</keyword>
<accession>A0ABR5ARQ0</accession>
<dbReference type="Proteomes" id="UP000031982">
    <property type="component" value="Unassembled WGS sequence"/>
</dbReference>
<sequence>MKIKKVEVFAARLLLKEPFIISYVQLDDMPTIITKLETDEGVIGWGEAVPDQNVTGETWESTYQVIQHELAPLLINESPFAIDRIHKKFNGKIDGVPSAKAALDIALYDLMGKITGQPVYQLIGGKAHEELQVPQVISIKEPEEMAADAQRYVEAGFRNIKIKVGTNATMDIQRIQAVRQAIGEVTQLRVDANQGWNRIDTLKVIRETADCNVDWYEQPVKAHDLRSLKEIRAVSPQKVMVDEGVHNIQDLVNVIGMRAADMLNIKLMKSGGIYPALALANLAEAAEMPCQVGSMVESAIGTMAGAHLAMSRSIIETNEMVGPLMFSRDVAAVTYDGDVIQLSDAPGLGLEVDEEYLKSITRFSCYIQ</sequence>
<dbReference type="SFLD" id="SFLDS00001">
    <property type="entry name" value="Enolase"/>
    <property type="match status" value="1"/>
</dbReference>
<dbReference type="InterPro" id="IPR029065">
    <property type="entry name" value="Enolase_C-like"/>
</dbReference>
<evidence type="ECO:0000256" key="4">
    <source>
        <dbReference type="ARBA" id="ARBA00023235"/>
    </source>
</evidence>
<comment type="caution">
    <text evidence="7">The sequence shown here is derived from an EMBL/GenBank/DDBJ whole genome shotgun (WGS) entry which is preliminary data.</text>
</comment>
<evidence type="ECO:0000256" key="2">
    <source>
        <dbReference type="ARBA" id="ARBA00022723"/>
    </source>
</evidence>